<accession>A0A523W7Y9</accession>
<dbReference type="Pfam" id="PF09376">
    <property type="entry name" value="NurA"/>
    <property type="match status" value="1"/>
</dbReference>
<name>A0A523W7Y9_UNCAE</name>
<feature type="domain" description="NurA" evidence="1">
    <location>
        <begin position="42"/>
        <end position="332"/>
    </location>
</feature>
<dbReference type="SMART" id="SM00933">
    <property type="entry name" value="NurA"/>
    <property type="match status" value="1"/>
</dbReference>
<dbReference type="InterPro" id="IPR018977">
    <property type="entry name" value="NurA_domain"/>
</dbReference>
<gene>
    <name evidence="2" type="ORF">E3J48_03060</name>
</gene>
<dbReference type="AlphaFoldDB" id="A0A523W7Y9"/>
<dbReference type="EMBL" id="SOIZ01000127">
    <property type="protein sequence ID" value="TET63091.1"/>
    <property type="molecule type" value="Genomic_DNA"/>
</dbReference>
<comment type="caution">
    <text evidence="2">The sequence shown here is derived from an EMBL/GenBank/DDBJ whole genome shotgun (WGS) entry which is preliminary data.</text>
</comment>
<dbReference type="Proteomes" id="UP000319130">
    <property type="component" value="Unassembled WGS sequence"/>
</dbReference>
<reference evidence="2 3" key="1">
    <citation type="submission" date="2019-03" db="EMBL/GenBank/DDBJ databases">
        <title>Metabolic potential of uncultured bacteria and archaea associated with petroleum seepage in deep-sea sediments.</title>
        <authorList>
            <person name="Dong X."/>
            <person name="Hubert C."/>
        </authorList>
    </citation>
    <scope>NUCLEOTIDE SEQUENCE [LARGE SCALE GENOMIC DNA]</scope>
    <source>
        <strain evidence="2">E29_bin52</strain>
    </source>
</reference>
<sequence length="361" mass="41350">MEIVSKAQESLKAQIEVIKKEIESLPKPELYPLNRRSTLQISAAVAVDAGQSLFRGILREMGIMLLQVASSEDETPKSYVFWMNPILKDEDKEQQVQEQFDRLTEEDEMIRAFIGAMRWNKITDKGVMPPGCYQQISALGGFTRELLEWAKLRRTALELKEIYEKVPNIQPVLLRDGTLRFDNMAETHATRLSEIFKDIGIPLVGITKSSKLLTNPLITMWLKIHGIFNQQGPFLIKLDQTIFEELDYSLERYFGVEGSMRFGRYVIVRFDPLPGGKNVFAVDVPHFYFESDASFDSLLVILSGVAEHSTATSYPTPGYPYALKKAHDRVVFTEDRVYLIENTLRRTLPPDIYDMLKTLEI</sequence>
<evidence type="ECO:0000313" key="3">
    <source>
        <dbReference type="Proteomes" id="UP000319130"/>
    </source>
</evidence>
<organism evidence="2 3">
    <name type="scientific">Aerophobetes bacterium</name>
    <dbReference type="NCBI Taxonomy" id="2030807"/>
    <lineage>
        <taxon>Bacteria</taxon>
        <taxon>Candidatus Aerophobota</taxon>
    </lineage>
</organism>
<evidence type="ECO:0000259" key="1">
    <source>
        <dbReference type="SMART" id="SM00933"/>
    </source>
</evidence>
<proteinExistence type="predicted"/>
<evidence type="ECO:0000313" key="2">
    <source>
        <dbReference type="EMBL" id="TET63091.1"/>
    </source>
</evidence>
<protein>
    <submittedName>
        <fullName evidence="2">DNA double-strand break repair nuclease NurA</fullName>
    </submittedName>
</protein>